<name>I7M217_TETTS</name>
<organism evidence="1 2">
    <name type="scientific">Tetrahymena thermophila (strain SB210)</name>
    <dbReference type="NCBI Taxonomy" id="312017"/>
    <lineage>
        <taxon>Eukaryota</taxon>
        <taxon>Sar</taxon>
        <taxon>Alveolata</taxon>
        <taxon>Ciliophora</taxon>
        <taxon>Intramacronucleata</taxon>
        <taxon>Oligohymenophorea</taxon>
        <taxon>Hymenostomatida</taxon>
        <taxon>Tetrahymenina</taxon>
        <taxon>Tetrahymenidae</taxon>
        <taxon>Tetrahymena</taxon>
    </lineage>
</organism>
<accession>I7M217</accession>
<gene>
    <name evidence="1" type="ORF">TTHERM_00285380</name>
</gene>
<dbReference type="Proteomes" id="UP000009168">
    <property type="component" value="Unassembled WGS sequence"/>
</dbReference>
<dbReference type="InParanoid" id="I7M217"/>
<dbReference type="AlphaFoldDB" id="I7M217"/>
<dbReference type="KEGG" id="tet:TTHERM_00285380"/>
<sequence length="441" mass="52904">MMELEEYLYENKQISEFCQSSYQHFYLENENQRKYSQQQIQIENFSLSEQAIDEEQEDQKNITSQQMKKIYQNSKERKYLKLANVVPYQIKNEQEMKLKFGLSITKEGCLKFAYQTGNIIFGQQQAQSVNFKKNINVIEINLASYQNTNLISLEQAIEVLRHSNFKLFKEIKEGLYQYEVFQNYINSCISQIQIDKQLLNWLDEEKMKFVQSCDEYMNSYSQQNEGHMFQYAIGVLNFEKKDIECLKVGYSNAFLDLIGIDLQNFSQMMLRNQQIDLVQDKEELMIQSIKSLFSNYCSQNQKSFSSFYINTFDGFTIKLNQVKKFTKPNYKTKNVSSFLYEYIFYIIEFDVDIEDLKNLIQFRQRLLKNTNSYSFDDFIRKELSFLFESVEYSVYSQQFIEKYYFKNIQNLRLIEKQKQIKKSKQCGIKYLRKNLSKNIYA</sequence>
<protein>
    <submittedName>
        <fullName evidence="1">Uncharacterized protein</fullName>
    </submittedName>
</protein>
<evidence type="ECO:0000313" key="2">
    <source>
        <dbReference type="Proteomes" id="UP000009168"/>
    </source>
</evidence>
<dbReference type="HOGENOM" id="CLU_046948_0_0_1"/>
<reference evidence="2" key="1">
    <citation type="journal article" date="2006" name="PLoS Biol.">
        <title>Macronuclear genome sequence of the ciliate Tetrahymena thermophila, a model eukaryote.</title>
        <authorList>
            <person name="Eisen J.A."/>
            <person name="Coyne R.S."/>
            <person name="Wu M."/>
            <person name="Wu D."/>
            <person name="Thiagarajan M."/>
            <person name="Wortman J.R."/>
            <person name="Badger J.H."/>
            <person name="Ren Q."/>
            <person name="Amedeo P."/>
            <person name="Jones K.M."/>
            <person name="Tallon L.J."/>
            <person name="Delcher A.L."/>
            <person name="Salzberg S.L."/>
            <person name="Silva J.C."/>
            <person name="Haas B.J."/>
            <person name="Majoros W.H."/>
            <person name="Farzad M."/>
            <person name="Carlton J.M."/>
            <person name="Smith R.K. Jr."/>
            <person name="Garg J."/>
            <person name="Pearlman R.E."/>
            <person name="Karrer K.M."/>
            <person name="Sun L."/>
            <person name="Manning G."/>
            <person name="Elde N.C."/>
            <person name="Turkewitz A.P."/>
            <person name="Asai D.J."/>
            <person name="Wilkes D.E."/>
            <person name="Wang Y."/>
            <person name="Cai H."/>
            <person name="Collins K."/>
            <person name="Stewart B.A."/>
            <person name="Lee S.R."/>
            <person name="Wilamowska K."/>
            <person name="Weinberg Z."/>
            <person name="Ruzzo W.L."/>
            <person name="Wloga D."/>
            <person name="Gaertig J."/>
            <person name="Frankel J."/>
            <person name="Tsao C.-C."/>
            <person name="Gorovsky M.A."/>
            <person name="Keeling P.J."/>
            <person name="Waller R.F."/>
            <person name="Patron N.J."/>
            <person name="Cherry J.M."/>
            <person name="Stover N.A."/>
            <person name="Krieger C.J."/>
            <person name="del Toro C."/>
            <person name="Ryder H.F."/>
            <person name="Williamson S.C."/>
            <person name="Barbeau R.A."/>
            <person name="Hamilton E.P."/>
            <person name="Orias E."/>
        </authorList>
    </citation>
    <scope>NUCLEOTIDE SEQUENCE [LARGE SCALE GENOMIC DNA]</scope>
    <source>
        <strain evidence="2">SB210</strain>
    </source>
</reference>
<dbReference type="RefSeq" id="XP_001018552.1">
    <property type="nucleotide sequence ID" value="XM_001018552.3"/>
</dbReference>
<keyword evidence="2" id="KW-1185">Reference proteome</keyword>
<proteinExistence type="predicted"/>
<dbReference type="EMBL" id="GG662651">
    <property type="protein sequence ID" value="EAR98307.1"/>
    <property type="molecule type" value="Genomic_DNA"/>
</dbReference>
<dbReference type="GeneID" id="7840080"/>
<evidence type="ECO:0000313" key="1">
    <source>
        <dbReference type="EMBL" id="EAR98307.1"/>
    </source>
</evidence>